<proteinExistence type="predicted"/>
<reference evidence="3 4" key="1">
    <citation type="submission" date="2019-06" db="EMBL/GenBank/DDBJ databases">
        <title>A chromosomal-level reference genome of Carpinus fangiana (Coryloideae, Betulaceae).</title>
        <authorList>
            <person name="Yang X."/>
            <person name="Wang Z."/>
            <person name="Zhang L."/>
            <person name="Hao G."/>
            <person name="Liu J."/>
            <person name="Yang Y."/>
        </authorList>
    </citation>
    <scope>NUCLEOTIDE SEQUENCE [LARGE SCALE GENOMIC DNA]</scope>
    <source>
        <strain evidence="3">Cfa_2016G</strain>
        <tissue evidence="3">Leaf</tissue>
    </source>
</reference>
<keyword evidence="4" id="KW-1185">Reference proteome</keyword>
<name>A0A5N6RAD5_9ROSI</name>
<keyword evidence="2" id="KW-0812">Transmembrane</keyword>
<dbReference type="PANTHER" id="PTHR33728">
    <property type="entry name" value="CTTNBP 2 AMINO-TERMINAL-LIKE PROTEIN"/>
    <property type="match status" value="1"/>
</dbReference>
<evidence type="ECO:0000256" key="1">
    <source>
        <dbReference type="SAM" id="MobiDB-lite"/>
    </source>
</evidence>
<sequence length="143" mass="15769">MGGGEDRWEVVPPVVAPLNGEREEWRHFYNSVNAVSFGLVATAILISMFLVMAIFERFQRTTSAPSGERPRSDLEGQMGFNRKLDYPSPKMTVYAKGVSVLMPGEEIPTFIAHLAPTPSCPPEHISLHQQNPSFNPSQGSLPS</sequence>
<dbReference type="Proteomes" id="UP000327013">
    <property type="component" value="Chromosome 6"/>
</dbReference>
<keyword evidence="2" id="KW-1133">Transmembrane helix</keyword>
<dbReference type="PANTHER" id="PTHR33728:SF21">
    <property type="entry name" value="TRANSMEMBRANE PROTEIN"/>
    <property type="match status" value="1"/>
</dbReference>
<feature type="compositionally biased region" description="Polar residues" evidence="1">
    <location>
        <begin position="127"/>
        <end position="143"/>
    </location>
</feature>
<protein>
    <submittedName>
        <fullName evidence="3">Uncharacterized protein</fullName>
    </submittedName>
</protein>
<feature type="transmembrane region" description="Helical" evidence="2">
    <location>
        <begin position="34"/>
        <end position="55"/>
    </location>
</feature>
<dbReference type="EMBL" id="CM017326">
    <property type="protein sequence ID" value="KAE8075882.1"/>
    <property type="molecule type" value="Genomic_DNA"/>
</dbReference>
<organism evidence="3 4">
    <name type="scientific">Carpinus fangiana</name>
    <dbReference type="NCBI Taxonomy" id="176857"/>
    <lineage>
        <taxon>Eukaryota</taxon>
        <taxon>Viridiplantae</taxon>
        <taxon>Streptophyta</taxon>
        <taxon>Embryophyta</taxon>
        <taxon>Tracheophyta</taxon>
        <taxon>Spermatophyta</taxon>
        <taxon>Magnoliopsida</taxon>
        <taxon>eudicotyledons</taxon>
        <taxon>Gunneridae</taxon>
        <taxon>Pentapetalae</taxon>
        <taxon>rosids</taxon>
        <taxon>fabids</taxon>
        <taxon>Fagales</taxon>
        <taxon>Betulaceae</taxon>
        <taxon>Carpinus</taxon>
    </lineage>
</organism>
<keyword evidence="2" id="KW-0472">Membrane</keyword>
<accession>A0A5N6RAD5</accession>
<gene>
    <name evidence="3" type="ORF">FH972_014565</name>
</gene>
<dbReference type="OrthoDB" id="770781at2759"/>
<feature type="region of interest" description="Disordered" evidence="1">
    <location>
        <begin position="121"/>
        <end position="143"/>
    </location>
</feature>
<dbReference type="AlphaFoldDB" id="A0A5N6RAD5"/>
<evidence type="ECO:0000313" key="4">
    <source>
        <dbReference type="Proteomes" id="UP000327013"/>
    </source>
</evidence>
<feature type="region of interest" description="Disordered" evidence="1">
    <location>
        <begin position="61"/>
        <end position="86"/>
    </location>
</feature>
<evidence type="ECO:0000256" key="2">
    <source>
        <dbReference type="SAM" id="Phobius"/>
    </source>
</evidence>
<evidence type="ECO:0000313" key="3">
    <source>
        <dbReference type="EMBL" id="KAE8075882.1"/>
    </source>
</evidence>